<evidence type="ECO:0000256" key="5">
    <source>
        <dbReference type="ARBA" id="ARBA00022857"/>
    </source>
</evidence>
<keyword evidence="4" id="KW-0274">FAD</keyword>
<evidence type="ECO:0000313" key="10">
    <source>
        <dbReference type="Proteomes" id="UP000663508"/>
    </source>
</evidence>
<accession>A0A8H9C4Q1</accession>
<dbReference type="Gene3D" id="3.50.50.60">
    <property type="entry name" value="FAD/NAD(P)-binding domain"/>
    <property type="match status" value="3"/>
</dbReference>
<sequence length="566" mass="62322">MIPGDNDKEPGARPGATAFRRGGADAMTDSIEAGPARRYDAIIVGAGFSGLYQLHLLRDRLGLSVRVLEAADGIGGTWYWNRYPGARCDSESYYYSYSFSRELEEEWDWTERYPEHGEIRRYLDHVADRFDLRRDIQLGTRVAGAAYDEDANRWTVTTETGERFEAQFLITAVGCLSSANVPAIPGLESFSGAWYHTGRWPHDGVDFSGKRVGLIGTGSTGIQAAPVLAAEAAHLTVFQRTANYSVPARNGPMDDGFKTWVRENSAELRAKARAAPNGHPFDFSDRSVFDVSPQERRAIYEAAWERGGLRFRAAFRDIMLDQEANETASEFIRAKIRSIVEDPAVAEALTPRDHLFATKRPPIDTHYFETFNRSNVRLVDLKTTPIAAIVPEGVRTADATYPLDVIVFATGFDALTGPLLALDIRGRNGLALKDVWADGPTSYLGLQVPGFPNLFTMTGPGSPSVLTNMPVAIEQHAEWIADCIGHLRERGLDRIEARPDAAESWGVEVDRAASATLLPMASSSWYLGANVPGKPRVFMPYAGGMAHYRGLCERVAAENYDGFALS</sequence>
<evidence type="ECO:0000256" key="8">
    <source>
        <dbReference type="SAM" id="MobiDB-lite"/>
    </source>
</evidence>
<dbReference type="InterPro" id="IPR036188">
    <property type="entry name" value="FAD/NAD-bd_sf"/>
</dbReference>
<dbReference type="EMBL" id="AP024145">
    <property type="protein sequence ID" value="BCM82503.1"/>
    <property type="molecule type" value="Genomic_DNA"/>
</dbReference>
<keyword evidence="6" id="KW-0560">Oxidoreductase</keyword>
<evidence type="ECO:0000256" key="2">
    <source>
        <dbReference type="ARBA" id="ARBA00010139"/>
    </source>
</evidence>
<feature type="compositionally biased region" description="Basic and acidic residues" evidence="8">
    <location>
        <begin position="1"/>
        <end position="11"/>
    </location>
</feature>
<evidence type="ECO:0000256" key="4">
    <source>
        <dbReference type="ARBA" id="ARBA00022827"/>
    </source>
</evidence>
<evidence type="ECO:0000313" key="9">
    <source>
        <dbReference type="EMBL" id="BCM82503.1"/>
    </source>
</evidence>
<organism evidence="9 10">
    <name type="scientific">Methylobacterium indicum</name>
    <dbReference type="NCBI Taxonomy" id="1775910"/>
    <lineage>
        <taxon>Bacteria</taxon>
        <taxon>Pseudomonadati</taxon>
        <taxon>Pseudomonadota</taxon>
        <taxon>Alphaproteobacteria</taxon>
        <taxon>Hyphomicrobiales</taxon>
        <taxon>Methylobacteriaceae</taxon>
        <taxon>Methylobacterium</taxon>
    </lineage>
</organism>
<dbReference type="GO" id="GO:0050661">
    <property type="term" value="F:NADP binding"/>
    <property type="evidence" value="ECO:0007669"/>
    <property type="project" value="InterPro"/>
</dbReference>
<proteinExistence type="inferred from homology"/>
<protein>
    <submittedName>
        <fullName evidence="9">Cyclohexanone monooxygenase</fullName>
    </submittedName>
</protein>
<evidence type="ECO:0000256" key="1">
    <source>
        <dbReference type="ARBA" id="ARBA00001974"/>
    </source>
</evidence>
<dbReference type="KEGG" id="mind:mvi_09640"/>
<dbReference type="GO" id="GO:0050660">
    <property type="term" value="F:flavin adenine dinucleotide binding"/>
    <property type="evidence" value="ECO:0007669"/>
    <property type="project" value="InterPro"/>
</dbReference>
<dbReference type="Pfam" id="PF00743">
    <property type="entry name" value="FMO-like"/>
    <property type="match status" value="1"/>
</dbReference>
<dbReference type="InterPro" id="IPR050775">
    <property type="entry name" value="FAD-binding_Monooxygenases"/>
</dbReference>
<keyword evidence="3" id="KW-0285">Flavoprotein</keyword>
<reference evidence="9" key="1">
    <citation type="submission" date="2020-11" db="EMBL/GenBank/DDBJ databases">
        <title>Complete genome sequence of a novel pathogenic Methylobacterium strain isolated from rice in Vietnam.</title>
        <authorList>
            <person name="Lai K."/>
            <person name="Okazaki S."/>
            <person name="Higashi K."/>
            <person name="Mori H."/>
            <person name="Toyoda A."/>
            <person name="Kurokawa K."/>
        </authorList>
    </citation>
    <scope>NUCLEOTIDE SEQUENCE</scope>
    <source>
        <strain evidence="9">VL1</strain>
    </source>
</reference>
<dbReference type="InterPro" id="IPR020946">
    <property type="entry name" value="Flavin_mOase-like"/>
</dbReference>
<dbReference type="Proteomes" id="UP000663508">
    <property type="component" value="Chromosome"/>
</dbReference>
<evidence type="ECO:0000256" key="6">
    <source>
        <dbReference type="ARBA" id="ARBA00023002"/>
    </source>
</evidence>
<feature type="region of interest" description="Disordered" evidence="8">
    <location>
        <begin position="1"/>
        <end position="20"/>
    </location>
</feature>
<dbReference type="AlphaFoldDB" id="A0A8H9C4Q1"/>
<keyword evidence="5" id="KW-0521">NADP</keyword>
<gene>
    <name evidence="9" type="ORF">mvi_09640</name>
</gene>
<comment type="similarity">
    <text evidence="2">Belongs to the FAD-binding monooxygenase family.</text>
</comment>
<dbReference type="GO" id="GO:0004499">
    <property type="term" value="F:N,N-dimethylaniline monooxygenase activity"/>
    <property type="evidence" value="ECO:0007669"/>
    <property type="project" value="InterPro"/>
</dbReference>
<evidence type="ECO:0000256" key="3">
    <source>
        <dbReference type="ARBA" id="ARBA00022630"/>
    </source>
</evidence>
<dbReference type="SUPFAM" id="SSF51905">
    <property type="entry name" value="FAD/NAD(P)-binding domain"/>
    <property type="match status" value="2"/>
</dbReference>
<dbReference type="PANTHER" id="PTHR43098">
    <property type="entry name" value="L-ORNITHINE N(5)-MONOOXYGENASE-RELATED"/>
    <property type="match status" value="1"/>
</dbReference>
<name>A0A8H9C4Q1_9HYPH</name>
<dbReference type="PANTHER" id="PTHR43098:SF3">
    <property type="entry name" value="L-ORNITHINE N(5)-MONOOXYGENASE-RELATED"/>
    <property type="match status" value="1"/>
</dbReference>
<keyword evidence="7 9" id="KW-0503">Monooxygenase</keyword>
<comment type="cofactor">
    <cofactor evidence="1">
        <name>FAD</name>
        <dbReference type="ChEBI" id="CHEBI:57692"/>
    </cofactor>
</comment>
<evidence type="ECO:0000256" key="7">
    <source>
        <dbReference type="ARBA" id="ARBA00023033"/>
    </source>
</evidence>